<gene>
    <name evidence="1" type="ORF">VFH_II162040</name>
</gene>
<reference evidence="1 2" key="1">
    <citation type="submission" date="2023-01" db="EMBL/GenBank/DDBJ databases">
        <authorList>
            <person name="Kreplak J."/>
        </authorList>
    </citation>
    <scope>NUCLEOTIDE SEQUENCE [LARGE SCALE GENOMIC DNA]</scope>
</reference>
<dbReference type="AlphaFoldDB" id="A0AAV0ZN07"/>
<dbReference type="PANTHER" id="PTHR44272">
    <property type="entry name" value="DNAJ DOMAIN (PROKARYOTIC HEAT SHOCK PROTEIN)"/>
    <property type="match status" value="1"/>
</dbReference>
<accession>A0AAV0ZN07</accession>
<evidence type="ECO:0000313" key="2">
    <source>
        <dbReference type="Proteomes" id="UP001157006"/>
    </source>
</evidence>
<dbReference type="Proteomes" id="UP001157006">
    <property type="component" value="Chromosome 2"/>
</dbReference>
<keyword evidence="2" id="KW-1185">Reference proteome</keyword>
<name>A0AAV0ZN07_VICFA</name>
<protein>
    <submittedName>
        <fullName evidence="1">Uncharacterized protein</fullName>
    </submittedName>
</protein>
<proteinExistence type="predicted"/>
<evidence type="ECO:0000313" key="1">
    <source>
        <dbReference type="EMBL" id="CAI8599167.1"/>
    </source>
</evidence>
<dbReference type="EMBL" id="OX451737">
    <property type="protein sequence ID" value="CAI8599167.1"/>
    <property type="molecule type" value="Genomic_DNA"/>
</dbReference>
<organism evidence="1 2">
    <name type="scientific">Vicia faba</name>
    <name type="common">Broad bean</name>
    <name type="synonym">Faba vulgaris</name>
    <dbReference type="NCBI Taxonomy" id="3906"/>
    <lineage>
        <taxon>Eukaryota</taxon>
        <taxon>Viridiplantae</taxon>
        <taxon>Streptophyta</taxon>
        <taxon>Embryophyta</taxon>
        <taxon>Tracheophyta</taxon>
        <taxon>Spermatophyta</taxon>
        <taxon>Magnoliopsida</taxon>
        <taxon>eudicotyledons</taxon>
        <taxon>Gunneridae</taxon>
        <taxon>Pentapetalae</taxon>
        <taxon>rosids</taxon>
        <taxon>fabids</taxon>
        <taxon>Fabales</taxon>
        <taxon>Fabaceae</taxon>
        <taxon>Papilionoideae</taxon>
        <taxon>50 kb inversion clade</taxon>
        <taxon>NPAAA clade</taxon>
        <taxon>Hologalegina</taxon>
        <taxon>IRL clade</taxon>
        <taxon>Fabeae</taxon>
        <taxon>Vicia</taxon>
    </lineage>
</organism>
<dbReference type="PANTHER" id="PTHR44272:SF3">
    <property type="entry name" value="J DOMAIN-CONTAINING PROTEIN"/>
    <property type="match status" value="1"/>
</dbReference>
<dbReference type="InterPro" id="IPR052812">
    <property type="entry name" value="Plant_DnaJ_domain"/>
</dbReference>
<sequence length="154" mass="17402">MFLTVRPSNVLEEALNGTVIVRTLPIGTSVSGKKDSEKTGKVTSAGMYFLHFQGYRMDSTVNVLAMEKDPEGAFFKRVEGFQPCEVSELNPGTHIFFVYGDNFFKTASYTIEAVCAETLEDTTEKIKDVEAQILRKRNELCQFEIEYRKALTCF</sequence>